<dbReference type="AlphaFoldDB" id="A0A4C2A2K2"/>
<accession>A0A4C2A2K2</accession>
<sequence>MQEKPSIVNSRPLTEVDVEPAEAEGLTPNHFLIGACGAAAAGHFDDNVLPGLQTGARVSASPITSGRGG</sequence>
<dbReference type="Proteomes" id="UP000299102">
    <property type="component" value="Unassembled WGS sequence"/>
</dbReference>
<proteinExistence type="predicted"/>
<organism evidence="1 2">
    <name type="scientific">Eumeta variegata</name>
    <name type="common">Bagworm moth</name>
    <name type="synonym">Eumeta japonica</name>
    <dbReference type="NCBI Taxonomy" id="151549"/>
    <lineage>
        <taxon>Eukaryota</taxon>
        <taxon>Metazoa</taxon>
        <taxon>Ecdysozoa</taxon>
        <taxon>Arthropoda</taxon>
        <taxon>Hexapoda</taxon>
        <taxon>Insecta</taxon>
        <taxon>Pterygota</taxon>
        <taxon>Neoptera</taxon>
        <taxon>Endopterygota</taxon>
        <taxon>Lepidoptera</taxon>
        <taxon>Glossata</taxon>
        <taxon>Ditrysia</taxon>
        <taxon>Tineoidea</taxon>
        <taxon>Psychidae</taxon>
        <taxon>Oiketicinae</taxon>
        <taxon>Eumeta</taxon>
    </lineage>
</organism>
<evidence type="ECO:0000313" key="2">
    <source>
        <dbReference type="Proteomes" id="UP000299102"/>
    </source>
</evidence>
<dbReference type="OrthoDB" id="10049357at2759"/>
<protein>
    <submittedName>
        <fullName evidence="1">Uncharacterized protein</fullName>
    </submittedName>
</protein>
<comment type="caution">
    <text evidence="1">The sequence shown here is derived from an EMBL/GenBank/DDBJ whole genome shotgun (WGS) entry which is preliminary data.</text>
</comment>
<dbReference type="EMBL" id="BGZK01002377">
    <property type="protein sequence ID" value="GBP93443.1"/>
    <property type="molecule type" value="Genomic_DNA"/>
</dbReference>
<name>A0A4C2A2K2_EUMVA</name>
<evidence type="ECO:0000313" key="1">
    <source>
        <dbReference type="EMBL" id="GBP93443.1"/>
    </source>
</evidence>
<keyword evidence="2" id="KW-1185">Reference proteome</keyword>
<reference evidence="1 2" key="1">
    <citation type="journal article" date="2019" name="Commun. Biol.">
        <title>The bagworm genome reveals a unique fibroin gene that provides high tensile strength.</title>
        <authorList>
            <person name="Kono N."/>
            <person name="Nakamura H."/>
            <person name="Ohtoshi R."/>
            <person name="Tomita M."/>
            <person name="Numata K."/>
            <person name="Arakawa K."/>
        </authorList>
    </citation>
    <scope>NUCLEOTIDE SEQUENCE [LARGE SCALE GENOMIC DNA]</scope>
</reference>
<gene>
    <name evidence="1" type="ORF">EVAR_89793_1</name>
</gene>